<gene>
    <name evidence="2" type="ORF">NOSIN_00105</name>
</gene>
<evidence type="ECO:0000313" key="2">
    <source>
        <dbReference type="EMBL" id="OOC52432.1"/>
    </source>
</evidence>
<keyword evidence="1" id="KW-1133">Transmembrane helix</keyword>
<organism evidence="2 3">
    <name type="scientific">Nocardiopsis sinuspersici</name>
    <dbReference type="NCBI Taxonomy" id="501010"/>
    <lineage>
        <taxon>Bacteria</taxon>
        <taxon>Bacillati</taxon>
        <taxon>Actinomycetota</taxon>
        <taxon>Actinomycetes</taxon>
        <taxon>Streptosporangiales</taxon>
        <taxon>Nocardiopsidaceae</taxon>
        <taxon>Nocardiopsis</taxon>
    </lineage>
</organism>
<keyword evidence="1" id="KW-0472">Membrane</keyword>
<sequence length="64" mass="6737">MDISHPMPAPPDQGRPALKIIVVIVIVCFAVYAVHAGHDVAVAVAAASALAYASVRAARRLYVR</sequence>
<keyword evidence="3" id="KW-1185">Reference proteome</keyword>
<dbReference type="Proteomes" id="UP000189004">
    <property type="component" value="Unassembled WGS sequence"/>
</dbReference>
<dbReference type="AlphaFoldDB" id="A0A1V3BVM9"/>
<dbReference type="EMBL" id="MCOK01000001">
    <property type="protein sequence ID" value="OOC52432.1"/>
    <property type="molecule type" value="Genomic_DNA"/>
</dbReference>
<dbReference type="RefSeq" id="WP_077688773.1">
    <property type="nucleotide sequence ID" value="NZ_MCOK01000001.1"/>
</dbReference>
<accession>A0A1V3BVM9</accession>
<evidence type="ECO:0000313" key="3">
    <source>
        <dbReference type="Proteomes" id="UP000189004"/>
    </source>
</evidence>
<keyword evidence="1" id="KW-0812">Transmembrane</keyword>
<evidence type="ECO:0000256" key="1">
    <source>
        <dbReference type="SAM" id="Phobius"/>
    </source>
</evidence>
<name>A0A1V3BVM9_9ACTN</name>
<reference evidence="3" key="1">
    <citation type="submission" date="2016-08" db="EMBL/GenBank/DDBJ databases">
        <authorList>
            <person name="Tokovenko B."/>
            <person name="Kalinowski J."/>
        </authorList>
    </citation>
    <scope>NUCLEOTIDE SEQUENCE [LARGE SCALE GENOMIC DNA]</scope>
    <source>
        <strain evidence="3">UTMC102</strain>
    </source>
</reference>
<protein>
    <submittedName>
        <fullName evidence="2">Uncharacterized protein</fullName>
    </submittedName>
</protein>
<feature type="transmembrane region" description="Helical" evidence="1">
    <location>
        <begin position="16"/>
        <end position="34"/>
    </location>
</feature>
<proteinExistence type="predicted"/>
<comment type="caution">
    <text evidence="2">The sequence shown here is derived from an EMBL/GenBank/DDBJ whole genome shotgun (WGS) entry which is preliminary data.</text>
</comment>